<dbReference type="Proteomes" id="UP000642673">
    <property type="component" value="Unassembled WGS sequence"/>
</dbReference>
<gene>
    <name evidence="1" type="ORF">GCM10010347_33420</name>
</gene>
<keyword evidence="2" id="KW-1185">Reference proteome</keyword>
<evidence type="ECO:0000313" key="2">
    <source>
        <dbReference type="Proteomes" id="UP000642673"/>
    </source>
</evidence>
<protein>
    <recommendedName>
        <fullName evidence="3">Stability/partitioning determinant</fullName>
    </recommendedName>
</protein>
<dbReference type="RefSeq" id="WP_190184943.1">
    <property type="nucleotide sequence ID" value="NZ_BMVP01000005.1"/>
</dbReference>
<sequence>MNKKLYTNIITNELEGSAFFPDRKNNPVPPVRVVPLVRPVLPVPPQGKRIMKQRHPFDIYQDQYESLQSLALEERKQGGVGSMSAMVREAIDKLLAERRSS</sequence>
<reference evidence="2" key="1">
    <citation type="journal article" date="2019" name="Int. J. Syst. Evol. Microbiol.">
        <title>The Global Catalogue of Microorganisms (GCM) 10K type strain sequencing project: providing services to taxonomists for standard genome sequencing and annotation.</title>
        <authorList>
            <consortium name="The Broad Institute Genomics Platform"/>
            <consortium name="The Broad Institute Genome Sequencing Center for Infectious Disease"/>
            <person name="Wu L."/>
            <person name="Ma J."/>
        </authorList>
    </citation>
    <scope>NUCLEOTIDE SEQUENCE [LARGE SCALE GENOMIC DNA]</scope>
    <source>
        <strain evidence="2">JCM 4738</strain>
    </source>
</reference>
<dbReference type="EMBL" id="BMVP01000005">
    <property type="protein sequence ID" value="GHB60686.1"/>
    <property type="molecule type" value="Genomic_DNA"/>
</dbReference>
<proteinExistence type="predicted"/>
<comment type="caution">
    <text evidence="1">The sequence shown here is derived from an EMBL/GenBank/DDBJ whole genome shotgun (WGS) entry which is preliminary data.</text>
</comment>
<name>A0ABQ3EXN4_9ACTN</name>
<accession>A0ABQ3EXN4</accession>
<organism evidence="1 2">
    <name type="scientific">Streptomyces cirratus</name>
    <dbReference type="NCBI Taxonomy" id="68187"/>
    <lineage>
        <taxon>Bacteria</taxon>
        <taxon>Bacillati</taxon>
        <taxon>Actinomycetota</taxon>
        <taxon>Actinomycetes</taxon>
        <taxon>Kitasatosporales</taxon>
        <taxon>Streptomycetaceae</taxon>
        <taxon>Streptomyces</taxon>
    </lineage>
</organism>
<evidence type="ECO:0008006" key="3">
    <source>
        <dbReference type="Google" id="ProtNLM"/>
    </source>
</evidence>
<evidence type="ECO:0000313" key="1">
    <source>
        <dbReference type="EMBL" id="GHB60686.1"/>
    </source>
</evidence>